<evidence type="ECO:0000313" key="1">
    <source>
        <dbReference type="EMBL" id="MDL4841743.1"/>
    </source>
</evidence>
<evidence type="ECO:0000313" key="2">
    <source>
        <dbReference type="Proteomes" id="UP001235343"/>
    </source>
</evidence>
<keyword evidence="2" id="KW-1185">Reference proteome</keyword>
<name>A0ABT7L7B4_9BACI</name>
<dbReference type="RefSeq" id="WP_285933028.1">
    <property type="nucleotide sequence ID" value="NZ_JASTZU010000046.1"/>
</dbReference>
<dbReference type="EMBL" id="JASTZU010000046">
    <property type="protein sequence ID" value="MDL4841743.1"/>
    <property type="molecule type" value="Genomic_DNA"/>
</dbReference>
<sequence length="423" mass="49030">MDQRIAELIHVTKTKFGLDDYYLERHRFYRNVNIFNETVYTLCMEWFPKHVTEEEDEDSNPDGAAVIDINVDTGKYESVIFVMGETYAKDGISFATLKTDDIIKWVENETGLTHGKQFQLHKEEEGELFFKECIDGIAVSPSGSIQLEFNKEGNLTLFAVHGQFPSREVVKEEVYTLSLEKIEDWTLDQVKLAEFPSFEENKLTPVYAMEEIYVTNDQMLTIPFTAIVDERSHLKIDKTMVWNQPIDQPFESKEISWVDDVTAIQAFSSDPSPDSFPITKEEQDQCVITVRDFLRQEYPNDTGEWVLKTLHRDKGYIHATMKANHQSNLVFQRKLSIMIDGENLKAVNYIDTKSMLEMFDEFQVTDQIKITREEAVEKLRPLFELKPYYVYDFQQGKYILCGKLDCHYGVNAGSGEVIPLDDL</sequence>
<reference evidence="1 2" key="1">
    <citation type="submission" date="2023-06" db="EMBL/GenBank/DDBJ databases">
        <title>Aquibacillus rhizosphaerae LR5S19.</title>
        <authorList>
            <person name="Sun J.-Q."/>
        </authorList>
    </citation>
    <scope>NUCLEOTIDE SEQUENCE [LARGE SCALE GENOMIC DNA]</scope>
    <source>
        <strain evidence="1 2">LR5S19</strain>
    </source>
</reference>
<dbReference type="Proteomes" id="UP001235343">
    <property type="component" value="Unassembled WGS sequence"/>
</dbReference>
<organism evidence="1 2">
    <name type="scientific">Aquibacillus rhizosphaerae</name>
    <dbReference type="NCBI Taxonomy" id="3051431"/>
    <lineage>
        <taxon>Bacteria</taxon>
        <taxon>Bacillati</taxon>
        <taxon>Bacillota</taxon>
        <taxon>Bacilli</taxon>
        <taxon>Bacillales</taxon>
        <taxon>Bacillaceae</taxon>
        <taxon>Aquibacillus</taxon>
    </lineage>
</organism>
<gene>
    <name evidence="1" type="ORF">QQS35_14985</name>
</gene>
<accession>A0ABT7L7B4</accession>
<proteinExistence type="predicted"/>
<protein>
    <recommendedName>
        <fullName evidence="3">DUF4901 domain-containing protein</fullName>
    </recommendedName>
</protein>
<comment type="caution">
    <text evidence="1">The sequence shown here is derived from an EMBL/GenBank/DDBJ whole genome shotgun (WGS) entry which is preliminary data.</text>
</comment>
<evidence type="ECO:0008006" key="3">
    <source>
        <dbReference type="Google" id="ProtNLM"/>
    </source>
</evidence>